<feature type="compositionally biased region" description="Pro residues" evidence="1">
    <location>
        <begin position="1"/>
        <end position="17"/>
    </location>
</feature>
<protein>
    <recommendedName>
        <fullName evidence="2">CxC2-like cysteine cluster KDZ transposase-associated domain-containing protein</fullName>
    </recommendedName>
</protein>
<reference evidence="3 4" key="1">
    <citation type="submission" date="2014-06" db="EMBL/GenBank/DDBJ databases">
        <title>Evolutionary Origins and Diversification of the Mycorrhizal Mutualists.</title>
        <authorList>
            <consortium name="DOE Joint Genome Institute"/>
            <consortium name="Mycorrhizal Genomics Consortium"/>
            <person name="Kohler A."/>
            <person name="Kuo A."/>
            <person name="Nagy L.G."/>
            <person name="Floudas D."/>
            <person name="Copeland A."/>
            <person name="Barry K.W."/>
            <person name="Cichocki N."/>
            <person name="Veneault-Fourrey C."/>
            <person name="LaButti K."/>
            <person name="Lindquist E.A."/>
            <person name="Lipzen A."/>
            <person name="Lundell T."/>
            <person name="Morin E."/>
            <person name="Murat C."/>
            <person name="Riley R."/>
            <person name="Ohm R."/>
            <person name="Sun H."/>
            <person name="Tunlid A."/>
            <person name="Henrissat B."/>
            <person name="Grigoriev I.V."/>
            <person name="Hibbett D.S."/>
            <person name="Martin F."/>
        </authorList>
    </citation>
    <scope>NUCLEOTIDE SEQUENCE [LARGE SCALE GENOMIC DNA]</scope>
    <source>
        <strain evidence="3 4">SS14</strain>
    </source>
</reference>
<proteinExistence type="predicted"/>
<sequence>MSAPPPPPPPARQPALPPLSHLYAPSHARFPSHQYLPQPSTPDSSSPYSHEQGRRVSPRRNRFSTNEPSQKGRFVSLCRIEPFTVCTRSDDKATTMLGRHPGAALRRHITKRKEQDYPLEANKPTKLKRVVNGVSHGEVPLPSSTDIEAGLLQMRNEIGHIEELGFGIHGIDQMEPTTVFHPTNRLVYPGLTEEQESFPDVIYENNYTPSSDHQDPNEYQERLLSAMFHTEEPSSHLECSVSAVHTGPFYLCVDCDTNKLHCTACVVDTHSHSPLHRIKQWNGSFFEESSLSNAGLVLQLGHDHTLCLAGGTRIHNHLMTVMDVNGLHNVRLTWCRCYGFRSLAEEIFRLRWIPATLLRPGTAFTFRVMKHFQMLSHVARTTAWDFSRSITGNIPFIQSDLTALESNKGLQARWVDENQRQQNICTTVGVAMYDPDADLIYATFMAVDGNYRLSRNKKGGGEAVDPSYFGDNAFYAPNSDYKEYCRARGGADDELADITCRGHKSGDAKRFNNSARKASSGLVCGVCGRSAAFFHHGTVDLAIGERFVNVDFAVVNVLLQLVKSGLKRIVVSYDVACKYNINFERRITHMDWPLVSSRELRQLKNARIDWLVPKFHLAAHIGGCTDNYSFNWTKNVGRTCGENVESNWASLNGLATSVREMGFGNRRDVITDAMLHHNWWKNTNEMTIPGTGRRIVKAFAEAIQTYRLKKKVLICLEEALGRDVIEGLRATSALADGSQFRPNVIEQPSRASILKLLQEEDGGFRSQYGDANMRGTRGAGINRGLEVELHQYVRIVGILMFISD</sequence>
<name>A0A0C9VT22_SPHS4</name>
<organism evidence="3 4">
    <name type="scientific">Sphaerobolus stellatus (strain SS14)</name>
    <dbReference type="NCBI Taxonomy" id="990650"/>
    <lineage>
        <taxon>Eukaryota</taxon>
        <taxon>Fungi</taxon>
        <taxon>Dikarya</taxon>
        <taxon>Basidiomycota</taxon>
        <taxon>Agaricomycotina</taxon>
        <taxon>Agaricomycetes</taxon>
        <taxon>Phallomycetidae</taxon>
        <taxon>Geastrales</taxon>
        <taxon>Sphaerobolaceae</taxon>
        <taxon>Sphaerobolus</taxon>
    </lineage>
</organism>
<dbReference type="Pfam" id="PF18803">
    <property type="entry name" value="CxC2"/>
    <property type="match status" value="1"/>
</dbReference>
<dbReference type="EMBL" id="KN837135">
    <property type="protein sequence ID" value="KIJ41650.1"/>
    <property type="molecule type" value="Genomic_DNA"/>
</dbReference>
<dbReference type="Proteomes" id="UP000054279">
    <property type="component" value="Unassembled WGS sequence"/>
</dbReference>
<dbReference type="PANTHER" id="PTHR33104">
    <property type="entry name" value="SI:DKEY-29D5.2"/>
    <property type="match status" value="1"/>
</dbReference>
<keyword evidence="4" id="KW-1185">Reference proteome</keyword>
<dbReference type="InterPro" id="IPR041457">
    <property type="entry name" value="CxC2_KDZ-assoc"/>
</dbReference>
<accession>A0A0C9VT22</accession>
<evidence type="ECO:0000256" key="1">
    <source>
        <dbReference type="SAM" id="MobiDB-lite"/>
    </source>
</evidence>
<dbReference type="AlphaFoldDB" id="A0A0C9VT22"/>
<feature type="region of interest" description="Disordered" evidence="1">
    <location>
        <begin position="1"/>
        <end position="70"/>
    </location>
</feature>
<dbReference type="OrthoDB" id="3261436at2759"/>
<gene>
    <name evidence="3" type="ORF">M422DRAFT_255268</name>
</gene>
<dbReference type="HOGENOM" id="CLU_350273_0_0_1"/>
<dbReference type="PANTHER" id="PTHR33104:SF2">
    <property type="entry name" value="CXC3 LIKE CYSTEINE CLUSTER DOMAIN-CONTAINING PROTEIN"/>
    <property type="match status" value="1"/>
</dbReference>
<dbReference type="Pfam" id="PF18758">
    <property type="entry name" value="KDZ"/>
    <property type="match status" value="1"/>
</dbReference>
<feature type="domain" description="CxC2-like cysteine cluster KDZ transposase-associated" evidence="2">
    <location>
        <begin position="291"/>
        <end position="390"/>
    </location>
</feature>
<dbReference type="InterPro" id="IPR040521">
    <property type="entry name" value="KDZ"/>
</dbReference>
<evidence type="ECO:0000259" key="2">
    <source>
        <dbReference type="Pfam" id="PF18803"/>
    </source>
</evidence>
<evidence type="ECO:0000313" key="4">
    <source>
        <dbReference type="Proteomes" id="UP000054279"/>
    </source>
</evidence>
<feature type="compositionally biased region" description="Polar residues" evidence="1">
    <location>
        <begin position="35"/>
        <end position="49"/>
    </location>
</feature>
<evidence type="ECO:0000313" key="3">
    <source>
        <dbReference type="EMBL" id="KIJ41650.1"/>
    </source>
</evidence>